<feature type="domain" description="Multidrug resistance protein MdtA-like C-terminal permuted SH3" evidence="4">
    <location>
        <begin position="320"/>
        <end position="371"/>
    </location>
</feature>
<feature type="domain" description="CusB-like beta-barrel" evidence="3">
    <location>
        <begin position="235"/>
        <end position="310"/>
    </location>
</feature>
<comment type="similarity">
    <text evidence="1">Belongs to the membrane fusion protein (MFP) (TC 8.A.1) family.</text>
</comment>
<keyword evidence="2" id="KW-1133">Transmembrane helix</keyword>
<dbReference type="Proteomes" id="UP000001625">
    <property type="component" value="Chromosome"/>
</dbReference>
<keyword evidence="2" id="KW-0472">Membrane</keyword>
<dbReference type="PANTHER" id="PTHR30469">
    <property type="entry name" value="MULTIDRUG RESISTANCE PROTEIN MDTA"/>
    <property type="match status" value="1"/>
</dbReference>
<dbReference type="AlphaFoldDB" id="D5CTZ6"/>
<dbReference type="EMBL" id="CP001965">
    <property type="protein sequence ID" value="ADE12308.1"/>
    <property type="molecule type" value="Genomic_DNA"/>
</dbReference>
<dbReference type="Pfam" id="PF25973">
    <property type="entry name" value="BSH_CzcB"/>
    <property type="match status" value="1"/>
</dbReference>
<evidence type="ECO:0000256" key="1">
    <source>
        <dbReference type="ARBA" id="ARBA00009477"/>
    </source>
</evidence>
<evidence type="ECO:0000256" key="2">
    <source>
        <dbReference type="SAM" id="Phobius"/>
    </source>
</evidence>
<dbReference type="InterPro" id="IPR058627">
    <property type="entry name" value="MdtA-like_C"/>
</dbReference>
<dbReference type="InterPro" id="IPR006143">
    <property type="entry name" value="RND_pump_MFP"/>
</dbReference>
<dbReference type="Gene3D" id="2.40.420.20">
    <property type="match status" value="1"/>
</dbReference>
<sequence>MTFPQLGSIPSKYKKLTIAVVAVTALAVGIGYFTRSKPIPVLLQTVERGTVEASVSNTRAGTVNACRRAKMSPAAGGQISKLQVKKGQRVKKGQVLLELWDNDLHAQERLAQEQLKVSQSRVNEVCTLADAAQRDAVRSQELRNKGFISAQQLDRALTDASSKQSACNSAKGDIDQSKSRIALARATLDRMVLRAPFDGVVADISGELGEYATPSPPGIPTLPAIDLIDDSCMYVSAPIDEVDASKLKIGQRSRITLDAIKGRVFGGKVRRIAPYVLDLEKQARTVEVEVEFDKLNEKNNLLVGYSADVEIIYDVRNQVLRIPTQTLLEGNRVLRYGNDGVLEERKVTTGLSNWEYAEVTSGLEEGDRVVSSLDRPGVKAGVRAVPEQAKPAK</sequence>
<keyword evidence="7" id="KW-1185">Reference proteome</keyword>
<dbReference type="eggNOG" id="COG0845">
    <property type="taxonomic scope" value="Bacteria"/>
</dbReference>
<evidence type="ECO:0000313" key="6">
    <source>
        <dbReference type="EMBL" id="ADE12308.1"/>
    </source>
</evidence>
<dbReference type="HOGENOM" id="CLU_018816_14_1_4"/>
<dbReference type="RefSeq" id="WP_013030206.1">
    <property type="nucleotide sequence ID" value="NC_013959.1"/>
</dbReference>
<feature type="domain" description="CzcB-like barrel-sandwich hybrid" evidence="5">
    <location>
        <begin position="69"/>
        <end position="211"/>
    </location>
</feature>
<dbReference type="PANTHER" id="PTHR30469:SF15">
    <property type="entry name" value="HLYD FAMILY OF SECRETION PROTEINS"/>
    <property type="match status" value="1"/>
</dbReference>
<evidence type="ECO:0000313" key="7">
    <source>
        <dbReference type="Proteomes" id="UP000001625"/>
    </source>
</evidence>
<protein>
    <submittedName>
        <fullName evidence="6">Efflux transporter, RND family, MFP subunit</fullName>
    </submittedName>
</protein>
<dbReference type="NCBIfam" id="TIGR01730">
    <property type="entry name" value="RND_mfp"/>
    <property type="match status" value="1"/>
</dbReference>
<dbReference type="GO" id="GO:1990281">
    <property type="term" value="C:efflux pump complex"/>
    <property type="evidence" value="ECO:0007669"/>
    <property type="project" value="TreeGrafter"/>
</dbReference>
<evidence type="ECO:0000259" key="5">
    <source>
        <dbReference type="Pfam" id="PF25973"/>
    </source>
</evidence>
<dbReference type="GO" id="GO:0015562">
    <property type="term" value="F:efflux transmembrane transporter activity"/>
    <property type="evidence" value="ECO:0007669"/>
    <property type="project" value="TreeGrafter"/>
</dbReference>
<gene>
    <name evidence="6" type="ordered locus">Slit_2080</name>
</gene>
<organism evidence="6 7">
    <name type="scientific">Sideroxydans lithotrophicus (strain ES-1)</name>
    <dbReference type="NCBI Taxonomy" id="580332"/>
    <lineage>
        <taxon>Bacteria</taxon>
        <taxon>Pseudomonadati</taxon>
        <taxon>Pseudomonadota</taxon>
        <taxon>Betaproteobacteria</taxon>
        <taxon>Nitrosomonadales</taxon>
        <taxon>Gallionellaceae</taxon>
        <taxon>Sideroxydans</taxon>
    </lineage>
</organism>
<dbReference type="Pfam" id="PF25967">
    <property type="entry name" value="RND-MFP_C"/>
    <property type="match status" value="1"/>
</dbReference>
<dbReference type="SUPFAM" id="SSF111369">
    <property type="entry name" value="HlyD-like secretion proteins"/>
    <property type="match status" value="1"/>
</dbReference>
<dbReference type="Pfam" id="PF25954">
    <property type="entry name" value="Beta-barrel_RND_2"/>
    <property type="match status" value="1"/>
</dbReference>
<reference evidence="6 7" key="1">
    <citation type="submission" date="2010-03" db="EMBL/GenBank/DDBJ databases">
        <title>Complete sequence of Sideroxydans lithotrophicus ES-1.</title>
        <authorList>
            <consortium name="US DOE Joint Genome Institute"/>
            <person name="Lucas S."/>
            <person name="Copeland A."/>
            <person name="Lapidus A."/>
            <person name="Cheng J.-F."/>
            <person name="Bruce D."/>
            <person name="Goodwin L."/>
            <person name="Pitluck S."/>
            <person name="Munk A.C."/>
            <person name="Detter J.C."/>
            <person name="Han C."/>
            <person name="Tapia R."/>
            <person name="Larimer F."/>
            <person name="Land M."/>
            <person name="Hauser L."/>
            <person name="Kyrpides N."/>
            <person name="Ivanova N."/>
            <person name="Emerson D."/>
            <person name="Woyke T."/>
        </authorList>
    </citation>
    <scope>NUCLEOTIDE SEQUENCE [LARGE SCALE GENOMIC DNA]</scope>
    <source>
        <strain evidence="6 7">ES-1</strain>
    </source>
</reference>
<dbReference type="InterPro" id="IPR058647">
    <property type="entry name" value="BSH_CzcB-like"/>
</dbReference>
<dbReference type="STRING" id="580332.Slit_2080"/>
<dbReference type="InterPro" id="IPR058792">
    <property type="entry name" value="Beta-barrel_RND_2"/>
</dbReference>
<accession>D5CTZ6</accession>
<dbReference type="Gene3D" id="2.40.30.170">
    <property type="match status" value="1"/>
</dbReference>
<keyword evidence="2" id="KW-0812">Transmembrane</keyword>
<proteinExistence type="inferred from homology"/>
<evidence type="ECO:0000259" key="4">
    <source>
        <dbReference type="Pfam" id="PF25967"/>
    </source>
</evidence>
<dbReference type="KEGG" id="slt:Slit_2080"/>
<dbReference type="OrthoDB" id="9806939at2"/>
<dbReference type="Gene3D" id="2.40.50.100">
    <property type="match status" value="1"/>
</dbReference>
<evidence type="ECO:0000259" key="3">
    <source>
        <dbReference type="Pfam" id="PF25954"/>
    </source>
</evidence>
<name>D5CTZ6_SIDLE</name>
<feature type="transmembrane region" description="Helical" evidence="2">
    <location>
        <begin position="16"/>
        <end position="34"/>
    </location>
</feature>